<feature type="transmembrane region" description="Helical" evidence="7">
    <location>
        <begin position="285"/>
        <end position="309"/>
    </location>
</feature>
<evidence type="ECO:0000256" key="3">
    <source>
        <dbReference type="ARBA" id="ARBA00022475"/>
    </source>
</evidence>
<dbReference type="Pfam" id="PF19300">
    <property type="entry name" value="BPD_transp_1_N"/>
    <property type="match status" value="1"/>
</dbReference>
<dbReference type="GO" id="GO:0055085">
    <property type="term" value="P:transmembrane transport"/>
    <property type="evidence" value="ECO:0007669"/>
    <property type="project" value="InterPro"/>
</dbReference>
<evidence type="ECO:0000256" key="6">
    <source>
        <dbReference type="ARBA" id="ARBA00023136"/>
    </source>
</evidence>
<dbReference type="EMBL" id="VXMH01000117">
    <property type="protein sequence ID" value="MYC97434.1"/>
    <property type="molecule type" value="Genomic_DNA"/>
</dbReference>
<protein>
    <submittedName>
        <fullName evidence="9">ABC transporter permease</fullName>
    </submittedName>
</protein>
<keyword evidence="6 7" id="KW-0472">Membrane</keyword>
<evidence type="ECO:0000256" key="1">
    <source>
        <dbReference type="ARBA" id="ARBA00004651"/>
    </source>
</evidence>
<dbReference type="CDD" id="cd06261">
    <property type="entry name" value="TM_PBP2"/>
    <property type="match status" value="1"/>
</dbReference>
<dbReference type="InterPro" id="IPR000515">
    <property type="entry name" value="MetI-like"/>
</dbReference>
<dbReference type="SUPFAM" id="SSF161098">
    <property type="entry name" value="MetI-like"/>
    <property type="match status" value="1"/>
</dbReference>
<dbReference type="PANTHER" id="PTHR43163:SF3">
    <property type="entry name" value="PEPTIDE ABC TRANSPORTER PERMEASE PROTEIN"/>
    <property type="match status" value="1"/>
</dbReference>
<accession>A0A6B1DDC9</accession>
<feature type="domain" description="ABC transmembrane type-1" evidence="8">
    <location>
        <begin position="98"/>
        <end position="303"/>
    </location>
</feature>
<organism evidence="9">
    <name type="scientific">Caldilineaceae bacterium SB0661_bin_32</name>
    <dbReference type="NCBI Taxonomy" id="2605255"/>
    <lineage>
        <taxon>Bacteria</taxon>
        <taxon>Bacillati</taxon>
        <taxon>Chloroflexota</taxon>
        <taxon>Caldilineae</taxon>
        <taxon>Caldilineales</taxon>
        <taxon>Caldilineaceae</taxon>
    </lineage>
</organism>
<feature type="transmembrane region" description="Helical" evidence="7">
    <location>
        <begin position="137"/>
        <end position="162"/>
    </location>
</feature>
<evidence type="ECO:0000256" key="4">
    <source>
        <dbReference type="ARBA" id="ARBA00022692"/>
    </source>
</evidence>
<feature type="transmembrane region" description="Helical" evidence="7">
    <location>
        <begin position="182"/>
        <end position="203"/>
    </location>
</feature>
<dbReference type="AlphaFoldDB" id="A0A6B1DDC9"/>
<reference evidence="9" key="1">
    <citation type="submission" date="2019-09" db="EMBL/GenBank/DDBJ databases">
        <title>Characterisation of the sponge microbiome using genome-centric metagenomics.</title>
        <authorList>
            <person name="Engelberts J.P."/>
            <person name="Robbins S.J."/>
            <person name="De Goeij J.M."/>
            <person name="Aranda M."/>
            <person name="Bell S.C."/>
            <person name="Webster N.S."/>
        </authorList>
    </citation>
    <scope>NUCLEOTIDE SEQUENCE</scope>
    <source>
        <strain evidence="9">SB0661_bin_32</strain>
    </source>
</reference>
<dbReference type="PANTHER" id="PTHR43163">
    <property type="entry name" value="DIPEPTIDE TRANSPORT SYSTEM PERMEASE PROTEIN DPPB-RELATED"/>
    <property type="match status" value="1"/>
</dbReference>
<dbReference type="GO" id="GO:0005886">
    <property type="term" value="C:plasma membrane"/>
    <property type="evidence" value="ECO:0007669"/>
    <property type="project" value="UniProtKB-SubCell"/>
</dbReference>
<dbReference type="PROSITE" id="PS50928">
    <property type="entry name" value="ABC_TM1"/>
    <property type="match status" value="1"/>
</dbReference>
<comment type="subcellular location">
    <subcellularLocation>
        <location evidence="1 7">Cell membrane</location>
        <topology evidence="1 7">Multi-pass membrane protein</topology>
    </subcellularLocation>
</comment>
<feature type="transmembrane region" description="Helical" evidence="7">
    <location>
        <begin position="12"/>
        <end position="34"/>
    </location>
</feature>
<sequence length="315" mass="32419">MNGSLVRTLIRRMAAGIAVLWAVSLLLFLAIYVLPGDPASRILGNRATPEALAELRERLGLDRPITEQYLAWLAGILRGDAGASTTGAPVWPLLKERGLNSFTLAATASVLAVAIALVVGVAGGLRAGGPVDSTLSVGTLIGVSLPDFVLAGVLISLFAFVLKWLPPVSFLTAGSTPFDRPLILVLPAVSLAAPAGAWASRYVRAAVVDMRTAPNVEAARLAGLRTSRVLTRHLLPGVVGPIAQVLAAVTAFLVGGAVVVEQIFAYPGLGSLLAGAVAVKDFSTVLAAGLVMAATVIVAFMAADIIGVLTNPRLR</sequence>
<keyword evidence="2 7" id="KW-0813">Transport</keyword>
<keyword evidence="3" id="KW-1003">Cell membrane</keyword>
<evidence type="ECO:0000259" key="8">
    <source>
        <dbReference type="PROSITE" id="PS50928"/>
    </source>
</evidence>
<keyword evidence="5 7" id="KW-1133">Transmembrane helix</keyword>
<name>A0A6B1DDC9_9CHLR</name>
<keyword evidence="4 7" id="KW-0812">Transmembrane</keyword>
<evidence type="ECO:0000256" key="7">
    <source>
        <dbReference type="RuleBase" id="RU363032"/>
    </source>
</evidence>
<dbReference type="InterPro" id="IPR035906">
    <property type="entry name" value="MetI-like_sf"/>
</dbReference>
<feature type="transmembrane region" description="Helical" evidence="7">
    <location>
        <begin position="102"/>
        <end position="125"/>
    </location>
</feature>
<feature type="transmembrane region" description="Helical" evidence="7">
    <location>
        <begin position="234"/>
        <end position="265"/>
    </location>
</feature>
<comment type="caution">
    <text evidence="9">The sequence shown here is derived from an EMBL/GenBank/DDBJ whole genome shotgun (WGS) entry which is preliminary data.</text>
</comment>
<evidence type="ECO:0000256" key="5">
    <source>
        <dbReference type="ARBA" id="ARBA00022989"/>
    </source>
</evidence>
<proteinExistence type="inferred from homology"/>
<dbReference type="InterPro" id="IPR045621">
    <property type="entry name" value="BPD_transp_1_N"/>
</dbReference>
<gene>
    <name evidence="9" type="ORF">F4X14_20975</name>
</gene>
<dbReference type="Gene3D" id="1.10.3720.10">
    <property type="entry name" value="MetI-like"/>
    <property type="match status" value="1"/>
</dbReference>
<evidence type="ECO:0000256" key="2">
    <source>
        <dbReference type="ARBA" id="ARBA00022448"/>
    </source>
</evidence>
<evidence type="ECO:0000313" key="9">
    <source>
        <dbReference type="EMBL" id="MYC97434.1"/>
    </source>
</evidence>
<comment type="similarity">
    <text evidence="7">Belongs to the binding-protein-dependent transport system permease family.</text>
</comment>
<dbReference type="Pfam" id="PF00528">
    <property type="entry name" value="BPD_transp_1"/>
    <property type="match status" value="1"/>
</dbReference>